<name>A0ABV6NCG7_9BACI</name>
<keyword evidence="3 5" id="KW-1133">Transmembrane helix</keyword>
<evidence type="ECO:0000256" key="2">
    <source>
        <dbReference type="ARBA" id="ARBA00022692"/>
    </source>
</evidence>
<evidence type="ECO:0000256" key="3">
    <source>
        <dbReference type="ARBA" id="ARBA00022989"/>
    </source>
</evidence>
<dbReference type="EMBL" id="JBHLTR010000004">
    <property type="protein sequence ID" value="MFC0558339.1"/>
    <property type="molecule type" value="Genomic_DNA"/>
</dbReference>
<dbReference type="InterPro" id="IPR016941">
    <property type="entry name" value="UCP029962"/>
</dbReference>
<evidence type="ECO:0000256" key="5">
    <source>
        <dbReference type="SAM" id="Phobius"/>
    </source>
</evidence>
<evidence type="ECO:0000256" key="1">
    <source>
        <dbReference type="ARBA" id="ARBA00004127"/>
    </source>
</evidence>
<accession>A0ABV6NCG7</accession>
<comment type="subcellular location">
    <subcellularLocation>
        <location evidence="1">Endomembrane system</location>
        <topology evidence="1">Multi-pass membrane protein</topology>
    </subcellularLocation>
</comment>
<dbReference type="PIRSF" id="PIRSF029962">
    <property type="entry name" value="UCP029962"/>
    <property type="match status" value="1"/>
</dbReference>
<dbReference type="Pfam" id="PF06803">
    <property type="entry name" value="DUF1232"/>
    <property type="match status" value="1"/>
</dbReference>
<keyword evidence="8" id="KW-1185">Reference proteome</keyword>
<gene>
    <name evidence="7" type="ORF">ACFFH4_04670</name>
</gene>
<dbReference type="InterPro" id="IPR010652">
    <property type="entry name" value="DUF1232"/>
</dbReference>
<feature type="transmembrane region" description="Helical" evidence="5">
    <location>
        <begin position="36"/>
        <end position="53"/>
    </location>
</feature>
<protein>
    <submittedName>
        <fullName evidence="7">YkvA family protein</fullName>
    </submittedName>
</protein>
<keyword evidence="2 5" id="KW-0812">Transmembrane</keyword>
<feature type="domain" description="DUF1232" evidence="6">
    <location>
        <begin position="36"/>
        <end position="71"/>
    </location>
</feature>
<keyword evidence="4 5" id="KW-0472">Membrane</keyword>
<evidence type="ECO:0000313" key="8">
    <source>
        <dbReference type="Proteomes" id="UP001589833"/>
    </source>
</evidence>
<comment type="caution">
    <text evidence="7">The sequence shown here is derived from an EMBL/GenBank/DDBJ whole genome shotgun (WGS) entry which is preliminary data.</text>
</comment>
<organism evidence="7 8">
    <name type="scientific">Halalkalibacter alkalisediminis</name>
    <dbReference type="NCBI Taxonomy" id="935616"/>
    <lineage>
        <taxon>Bacteria</taxon>
        <taxon>Bacillati</taxon>
        <taxon>Bacillota</taxon>
        <taxon>Bacilli</taxon>
        <taxon>Bacillales</taxon>
        <taxon>Bacillaceae</taxon>
        <taxon>Halalkalibacter</taxon>
    </lineage>
</organism>
<evidence type="ECO:0000256" key="4">
    <source>
        <dbReference type="ARBA" id="ARBA00023136"/>
    </source>
</evidence>
<evidence type="ECO:0000259" key="6">
    <source>
        <dbReference type="Pfam" id="PF06803"/>
    </source>
</evidence>
<dbReference type="RefSeq" id="WP_273840983.1">
    <property type="nucleotide sequence ID" value="NZ_JAQQWT010000003.1"/>
</dbReference>
<proteinExistence type="predicted"/>
<dbReference type="Proteomes" id="UP001589833">
    <property type="component" value="Unassembled WGS sequence"/>
</dbReference>
<reference evidence="7 8" key="1">
    <citation type="submission" date="2024-09" db="EMBL/GenBank/DDBJ databases">
        <authorList>
            <person name="Sun Q."/>
            <person name="Mori K."/>
        </authorList>
    </citation>
    <scope>NUCLEOTIDE SEQUENCE [LARGE SCALE GENOMIC DNA]</scope>
    <source>
        <strain evidence="7 8">NCAIM B.02301</strain>
    </source>
</reference>
<evidence type="ECO:0000313" key="7">
    <source>
        <dbReference type="EMBL" id="MFC0558339.1"/>
    </source>
</evidence>
<sequence length="92" mass="10820">MLRFFKRLTFIFKFWKFIPFLVDFFSSKEVQVQKKILGVSLIVAYAVFPFDLIPDFISFFGILDDVMLATFILTRIVKIAPQSLKIKHQLPT</sequence>